<proteinExistence type="predicted"/>
<evidence type="ECO:0000313" key="2">
    <source>
        <dbReference type="EMBL" id="TWU55366.1"/>
    </source>
</evidence>
<keyword evidence="1" id="KW-0812">Transmembrane</keyword>
<dbReference type="Proteomes" id="UP000317977">
    <property type="component" value="Unassembled WGS sequence"/>
</dbReference>
<dbReference type="EMBL" id="SJPX01000002">
    <property type="protein sequence ID" value="TWU55366.1"/>
    <property type="molecule type" value="Genomic_DNA"/>
</dbReference>
<protein>
    <submittedName>
        <fullName evidence="2">Uncharacterized protein</fullName>
    </submittedName>
</protein>
<keyword evidence="1" id="KW-0472">Membrane</keyword>
<sequence>MKPPKPLRFKVPNCCVITSAMFQKRIFLSVAITSIVTVGLIAVKGQGTVGAADSRPDESRVHVVGGLGLWDAVMPLTNSDELLLRREDRLWRLDMSGSRPPMEVLQSKLLRQAEFVFTADAGQRQWVFCNSKAASPFAIAIDGKRTAEFLIPDLAISGEQTPVIQSHVWVPHCNAAILMVAGGDKQTWPRDGNRPVYFWISLETGKVVRFPIGWDLDYFSADQRVAVFGALIEERFQPRQLRAISMVSSEAIANPPDKAIHPYVPFHWTNTQLVQPVFERNDEAMSRRRLMGLTTGGAVHALPDTLPPESHLEMAKHRGDNVGMRISDGNRYVGVPCDYSVLSITDKNRQKTIAKNVTDFSLLDQGRSVAVISPMETQQSLTEAWLLSPDVALRQDLLSGVEQPPPLPQRLAQKSYIRNRRTVLMIPGFGTGASIVLCLFTHDRWDMRSLPNPLDESITPLFWRRALLVESTGKRKLLDGFRDRDSPESFWLHNTGRLLTGATRYIDENGQEIRKIEIREYSIRD</sequence>
<evidence type="ECO:0000256" key="1">
    <source>
        <dbReference type="SAM" id="Phobius"/>
    </source>
</evidence>
<evidence type="ECO:0000313" key="3">
    <source>
        <dbReference type="Proteomes" id="UP000317977"/>
    </source>
</evidence>
<comment type="caution">
    <text evidence="2">The sequence shown here is derived from an EMBL/GenBank/DDBJ whole genome shotgun (WGS) entry which is preliminary data.</text>
</comment>
<feature type="transmembrane region" description="Helical" evidence="1">
    <location>
        <begin position="26"/>
        <end position="43"/>
    </location>
</feature>
<name>A0A5C6F5K1_9BACT</name>
<dbReference type="AlphaFoldDB" id="A0A5C6F5K1"/>
<keyword evidence="1" id="KW-1133">Transmembrane helix</keyword>
<reference evidence="2 3" key="1">
    <citation type="submission" date="2019-02" db="EMBL/GenBank/DDBJ databases">
        <title>Deep-cultivation of Planctomycetes and their phenomic and genomic characterization uncovers novel biology.</title>
        <authorList>
            <person name="Wiegand S."/>
            <person name="Jogler M."/>
            <person name="Boedeker C."/>
            <person name="Pinto D."/>
            <person name="Vollmers J."/>
            <person name="Rivas-Marin E."/>
            <person name="Kohn T."/>
            <person name="Peeters S.H."/>
            <person name="Heuer A."/>
            <person name="Rast P."/>
            <person name="Oberbeckmann S."/>
            <person name="Bunk B."/>
            <person name="Jeske O."/>
            <person name="Meyerdierks A."/>
            <person name="Storesund J.E."/>
            <person name="Kallscheuer N."/>
            <person name="Luecker S."/>
            <person name="Lage O.M."/>
            <person name="Pohl T."/>
            <person name="Merkel B.J."/>
            <person name="Hornburger P."/>
            <person name="Mueller R.-W."/>
            <person name="Bruemmer F."/>
            <person name="Labrenz M."/>
            <person name="Spormann A.M."/>
            <person name="Op Den Camp H."/>
            <person name="Overmann J."/>
            <person name="Amann R."/>
            <person name="Jetten M.S.M."/>
            <person name="Mascher T."/>
            <person name="Medema M.H."/>
            <person name="Devos D.P."/>
            <person name="Kaster A.-K."/>
            <person name="Ovreas L."/>
            <person name="Rohde M."/>
            <person name="Galperin M.Y."/>
            <person name="Jogler C."/>
        </authorList>
    </citation>
    <scope>NUCLEOTIDE SEQUENCE [LARGE SCALE GENOMIC DNA]</scope>
    <source>
        <strain evidence="2 3">Poly59</strain>
    </source>
</reference>
<keyword evidence="3" id="KW-1185">Reference proteome</keyword>
<accession>A0A5C6F5K1</accession>
<gene>
    <name evidence="2" type="ORF">Poly59_16640</name>
</gene>
<organism evidence="2 3">
    <name type="scientific">Rubripirellula reticaptiva</name>
    <dbReference type="NCBI Taxonomy" id="2528013"/>
    <lineage>
        <taxon>Bacteria</taxon>
        <taxon>Pseudomonadati</taxon>
        <taxon>Planctomycetota</taxon>
        <taxon>Planctomycetia</taxon>
        <taxon>Pirellulales</taxon>
        <taxon>Pirellulaceae</taxon>
        <taxon>Rubripirellula</taxon>
    </lineage>
</organism>